<dbReference type="CDD" id="cd03809">
    <property type="entry name" value="GT4_MtfB-like"/>
    <property type="match status" value="1"/>
</dbReference>
<dbReference type="Gene3D" id="3.40.50.2000">
    <property type="entry name" value="Glycogen Phosphorylase B"/>
    <property type="match status" value="1"/>
</dbReference>
<reference evidence="3 4" key="1">
    <citation type="submission" date="2016-10" db="EMBL/GenBank/DDBJ databases">
        <authorList>
            <person name="de Groot N.N."/>
        </authorList>
    </citation>
    <scope>NUCLEOTIDE SEQUENCE [LARGE SCALE GENOMIC DNA]</scope>
    <source>
        <strain evidence="3 4">DSM 3857</strain>
    </source>
</reference>
<keyword evidence="4" id="KW-1185">Reference proteome</keyword>
<proteinExistence type="predicted"/>
<gene>
    <name evidence="3" type="ORF">SAMN04488103_101616</name>
</gene>
<evidence type="ECO:0000259" key="2">
    <source>
        <dbReference type="Pfam" id="PF00534"/>
    </source>
</evidence>
<dbReference type="PANTHER" id="PTHR46401">
    <property type="entry name" value="GLYCOSYLTRANSFERASE WBBK-RELATED"/>
    <property type="match status" value="1"/>
</dbReference>
<dbReference type="OrthoDB" id="9790710at2"/>
<dbReference type="SUPFAM" id="SSF53756">
    <property type="entry name" value="UDP-Glycosyltransferase/glycogen phosphorylase"/>
    <property type="match status" value="1"/>
</dbReference>
<organism evidence="3 4">
    <name type="scientific">Gemmobacter aquatilis</name>
    <dbReference type="NCBI Taxonomy" id="933059"/>
    <lineage>
        <taxon>Bacteria</taxon>
        <taxon>Pseudomonadati</taxon>
        <taxon>Pseudomonadota</taxon>
        <taxon>Alphaproteobacteria</taxon>
        <taxon>Rhodobacterales</taxon>
        <taxon>Paracoccaceae</taxon>
        <taxon>Gemmobacter</taxon>
    </lineage>
</organism>
<dbReference type="GO" id="GO:0016757">
    <property type="term" value="F:glycosyltransferase activity"/>
    <property type="evidence" value="ECO:0007669"/>
    <property type="project" value="InterPro"/>
</dbReference>
<protein>
    <submittedName>
        <fullName evidence="3">Glycosyl transferases group 1</fullName>
    </submittedName>
</protein>
<dbReference type="RefSeq" id="WP_091296543.1">
    <property type="nucleotide sequence ID" value="NZ_FOCE01000001.1"/>
</dbReference>
<accession>A0A1H7ZT32</accession>
<evidence type="ECO:0000256" key="1">
    <source>
        <dbReference type="ARBA" id="ARBA00022679"/>
    </source>
</evidence>
<evidence type="ECO:0000313" key="4">
    <source>
        <dbReference type="Proteomes" id="UP000198761"/>
    </source>
</evidence>
<dbReference type="Proteomes" id="UP000198761">
    <property type="component" value="Unassembled WGS sequence"/>
</dbReference>
<dbReference type="AlphaFoldDB" id="A0A1H7ZT32"/>
<dbReference type="STRING" id="933059.SAMN04488103_101616"/>
<keyword evidence="1 3" id="KW-0808">Transferase</keyword>
<dbReference type="InterPro" id="IPR001296">
    <property type="entry name" value="Glyco_trans_1"/>
</dbReference>
<dbReference type="EMBL" id="FOCE01000001">
    <property type="protein sequence ID" value="SEM60954.1"/>
    <property type="molecule type" value="Genomic_DNA"/>
</dbReference>
<dbReference type="Pfam" id="PF00534">
    <property type="entry name" value="Glycos_transf_1"/>
    <property type="match status" value="1"/>
</dbReference>
<dbReference type="PANTHER" id="PTHR46401:SF2">
    <property type="entry name" value="GLYCOSYLTRANSFERASE WBBK-RELATED"/>
    <property type="match status" value="1"/>
</dbReference>
<sequence length="408" mass="44126">MAPPRLLDLTRLVSRLGRGALTGVDRVELAYLDRFLKGDACEGAPLFALVRGVGGFALLDAAGAAWVAAVARGQVTVAPAGWLARRLRRGDPLRADAEAQVRRRALAWAPVWAVGRLLRRLPVGTRYFNVGHANLTDGLLAAFQGAGVRVAVLVHDVIPLDHPEFTRPGIPEVFGRKMAAVARRADLVIHSTQEARNRTEAQFLRFGRVPPGRVAALGVPVAAPAPLDLPGLDRTRPYFVAVGTIEPRKNHALLLDLWQALAIHLPRDQMPQLVIAGGRGWCNEAVFRRLDARPEQVVEAPGLGDGALVTLIQGAEALLFPSLAEGFGLPPAEAAALGVPVFANPLPVIREVMGDYPVYLDATDSYSWLETMLQVTRQPVAQRRRGAAGGWNPPDWETHFNTVLSSVW</sequence>
<feature type="domain" description="Glycosyl transferase family 1" evidence="2">
    <location>
        <begin position="232"/>
        <end position="375"/>
    </location>
</feature>
<evidence type="ECO:0000313" key="3">
    <source>
        <dbReference type="EMBL" id="SEM60954.1"/>
    </source>
</evidence>
<name>A0A1H7ZT32_9RHOB</name>